<dbReference type="OrthoDB" id="9808742at2"/>
<dbReference type="RefSeq" id="WP_012595932.1">
    <property type="nucleotide sequence ID" value="NC_011726.1"/>
</dbReference>
<accession>B7K509</accession>
<dbReference type="KEGG" id="cyp:PCC8801_2663"/>
<dbReference type="HOGENOM" id="CLU_111107_0_0_3"/>
<reference evidence="4" key="1">
    <citation type="journal article" date="2011" name="MBio">
        <title>Novel metabolic attributes of the genus Cyanothece, comprising a group of unicellular nitrogen-fixing Cyanobacteria.</title>
        <authorList>
            <person name="Bandyopadhyay A."/>
            <person name="Elvitigala T."/>
            <person name="Welsh E."/>
            <person name="Stockel J."/>
            <person name="Liberton M."/>
            <person name="Min H."/>
            <person name="Sherman L.A."/>
            <person name="Pakrasi H.B."/>
        </authorList>
    </citation>
    <scope>NUCLEOTIDE SEQUENCE [LARGE SCALE GENOMIC DNA]</scope>
    <source>
        <strain evidence="4">PCC 8801</strain>
    </source>
</reference>
<dbReference type="Pfam" id="PF02698">
    <property type="entry name" value="DUF218"/>
    <property type="match status" value="1"/>
</dbReference>
<keyword evidence="4" id="KW-1185">Reference proteome</keyword>
<dbReference type="Proteomes" id="UP000008204">
    <property type="component" value="Chromosome"/>
</dbReference>
<dbReference type="InterPro" id="IPR003848">
    <property type="entry name" value="DUF218"/>
</dbReference>
<evidence type="ECO:0000259" key="2">
    <source>
        <dbReference type="Pfam" id="PF02698"/>
    </source>
</evidence>
<feature type="domain" description="DUF218" evidence="2">
    <location>
        <begin position="66"/>
        <end position="218"/>
    </location>
</feature>
<feature type="transmembrane region" description="Helical" evidence="1">
    <location>
        <begin position="31"/>
        <end position="55"/>
    </location>
</feature>
<evidence type="ECO:0000256" key="1">
    <source>
        <dbReference type="SAM" id="Phobius"/>
    </source>
</evidence>
<dbReference type="STRING" id="41431.PCC8801_2663"/>
<organism evidence="3 4">
    <name type="scientific">Rippkaea orientalis (strain PCC 8801 / RF-1)</name>
    <name type="common">Cyanothece sp. (strain PCC 8801)</name>
    <dbReference type="NCBI Taxonomy" id="41431"/>
    <lineage>
        <taxon>Bacteria</taxon>
        <taxon>Bacillati</taxon>
        <taxon>Cyanobacteriota</taxon>
        <taxon>Cyanophyceae</taxon>
        <taxon>Oscillatoriophycideae</taxon>
        <taxon>Chroococcales</taxon>
        <taxon>Aphanothecaceae</taxon>
        <taxon>Rippkaea</taxon>
        <taxon>Rippkaea orientalis</taxon>
    </lineage>
</organism>
<proteinExistence type="predicted"/>
<keyword evidence="1" id="KW-0812">Transmembrane</keyword>
<gene>
    <name evidence="3" type="ordered locus">PCC8801_2663</name>
</gene>
<evidence type="ECO:0000313" key="4">
    <source>
        <dbReference type="Proteomes" id="UP000008204"/>
    </source>
</evidence>
<evidence type="ECO:0000313" key="3">
    <source>
        <dbReference type="EMBL" id="ACK66665.1"/>
    </source>
</evidence>
<keyword evidence="1" id="KW-1133">Transmembrane helix</keyword>
<protein>
    <recommendedName>
        <fullName evidence="2">DUF218 domain-containing protein</fullName>
    </recommendedName>
</protein>
<name>B7K509_RIPO1</name>
<dbReference type="EMBL" id="CP001287">
    <property type="protein sequence ID" value="ACK66665.1"/>
    <property type="molecule type" value="Genomic_DNA"/>
</dbReference>
<dbReference type="eggNOG" id="COG1434">
    <property type="taxonomic scope" value="Bacteria"/>
</dbReference>
<dbReference type="AlphaFoldDB" id="B7K509"/>
<keyword evidence="1" id="KW-0472">Membrane</keyword>
<sequence>MFLFVVSSCYRQEWWGLLEYKAQWTLTLEGWALVFLAIIIMSLLIFIGIQPFLALSVPLRKADILVVEGWVSDEVIKGAIAEFKNKDYQLMITTGIFFSQDKHLGHYKSQAEVAAAKAIALGLEVDKVIPVAASDIKMNRTAASAIAVKDWLIESNTLVKKVNLYSYDVHTRRSWLIFKRVLGTQMRVGAIAYPSPYYEAKQWWTASEGVRSVISETIAYIYALLIWRYDQFNS</sequence>